<keyword evidence="4 7" id="KW-0812">Transmembrane</keyword>
<dbReference type="SUPFAM" id="SSF56935">
    <property type="entry name" value="Porins"/>
    <property type="match status" value="1"/>
</dbReference>
<dbReference type="InterPro" id="IPR039426">
    <property type="entry name" value="TonB-dep_rcpt-like"/>
</dbReference>
<dbReference type="NCBIfam" id="TIGR04056">
    <property type="entry name" value="OMP_RagA_SusC"/>
    <property type="match status" value="1"/>
</dbReference>
<dbReference type="Proteomes" id="UP000284243">
    <property type="component" value="Unassembled WGS sequence"/>
</dbReference>
<dbReference type="InterPro" id="IPR023997">
    <property type="entry name" value="TonB-dep_OMP_SusC/RagA_CS"/>
</dbReference>
<dbReference type="PROSITE" id="PS52016">
    <property type="entry name" value="TONB_DEPENDENT_REC_3"/>
    <property type="match status" value="1"/>
</dbReference>
<evidence type="ECO:0000256" key="7">
    <source>
        <dbReference type="PROSITE-ProRule" id="PRU01360"/>
    </source>
</evidence>
<dbReference type="InterPro" id="IPR023996">
    <property type="entry name" value="TonB-dep_OMP_SusC/RagA"/>
</dbReference>
<evidence type="ECO:0000256" key="1">
    <source>
        <dbReference type="ARBA" id="ARBA00004571"/>
    </source>
</evidence>
<proteinExistence type="inferred from homology"/>
<dbReference type="Pfam" id="PF07715">
    <property type="entry name" value="Plug"/>
    <property type="match status" value="1"/>
</dbReference>
<evidence type="ECO:0000256" key="4">
    <source>
        <dbReference type="ARBA" id="ARBA00022692"/>
    </source>
</evidence>
<keyword evidence="2 7" id="KW-0813">Transport</keyword>
<dbReference type="AlphaFoldDB" id="A0A412TQ63"/>
<dbReference type="NCBIfam" id="TIGR04057">
    <property type="entry name" value="SusC_RagA_signa"/>
    <property type="match status" value="1"/>
</dbReference>
<sequence length="1224" mass="138080">MLDFKYKLMKKKQFFVVHQRQLPQKTLRVMKLTLILCLVFLIKVNARGFSQDIRVSLDCQNERLGDVFKELEKQTNYFFFFNVKSIDTEKRVSLSFKEEELERALKRIVGDRYQYELSGNLIIVTESKLGTPTTPQAQKRKITGTVKDKKGEPLPGVNVLVKGTSVGVATDINGKFIIESPVVKSPVLVFSFVGMLNKEVTVSSDAPLNVVLEDEEKVLDDVIVTGYRSISKTTFTGSSTKLQQDDIKLKGVMDVSRMLEGAVAGVSIQNVSGTFGAAPKVRVRGATSLSGENKPLWVIDGIVHEDIVSVSNDDLTSGDPTTLLGSAVAGLNANDIESIDILKDAAATALYGARAMNGVVVVTTRRGAEGRPVFRYSGNFTVQLRPTYADYDIMNSGDQMSVYAELERKGFLNSDLVNASNSGVYGKMYKMINSFDPETGKFQLENTREARNAFLRHYANANTDWFKILFRNSLQQEHSISISGGSQRSRSYASLSFLNDEGWTVADKVRRYTANLRNDYKLAENLDLGVQLIGSLRDQKAPGSLSRRSNTVEGSYDRDFDINPFSYALNTSRVLTCFDEAGNPEFFTRNYAPFNIINELQNNSIHLKMVDVKAQLELGWEIIKGLRYEFMGAVRYVKSDREHMITENSNMAEAYRADYTSTIRAKNKFLYKDPEHPEAEAISVLPYGGFYNRSEDQLTSYDVRNSFKYNKKFGLHDLNMIAGVQVKYADRQKFSNTGYGYQYNEGGKVTVDYRIMKMMIESNFDYYGMGTTRDRFAAFYFNADYGFDSRYIFSGTVRYDGTNALGSNRSARWLPTWNVSAKWNISNEHFMESTEWIDQLSLRGSYGLTASMNSSASASAKFVNENTKRPYGNEIESVITLEALENSELTWEKGHVLNLGIDIGLFNRRLDVIFDYWRRNSFDLIASLKNSAIGGTLYKYANYADMESRGYDLAIGITPIRTKNWNWKSNLTLGYTTTKITNSKNMPSIYNMINASGGNREGYPVGSLFSIQYKGLEHDTGVPLFINESGVIANSVYFQSTNLDYLKYEGPIDPEYTGGWSNTFRWKDLSLNVFLTFQAGNKIRLAPAFKTSYSELDAMSSVFFDRWMQPGDEKYTNVPSIVDVLTADGFKSKYPYNSYNYSTERVAKGDFIRLKTISLTYKVPKHYLQRTKVLSDVSLTVAGSNLWLIYADKKLNGQDPEFYNTGGVAQPLSRQFTIALNIGF</sequence>
<evidence type="ECO:0000256" key="3">
    <source>
        <dbReference type="ARBA" id="ARBA00022452"/>
    </source>
</evidence>
<evidence type="ECO:0000256" key="6">
    <source>
        <dbReference type="ARBA" id="ARBA00023237"/>
    </source>
</evidence>
<evidence type="ECO:0000313" key="10">
    <source>
        <dbReference type="Proteomes" id="UP000284243"/>
    </source>
</evidence>
<reference evidence="9 10" key="1">
    <citation type="submission" date="2018-08" db="EMBL/GenBank/DDBJ databases">
        <title>A genome reference for cultivated species of the human gut microbiota.</title>
        <authorList>
            <person name="Zou Y."/>
            <person name="Xue W."/>
            <person name="Luo G."/>
        </authorList>
    </citation>
    <scope>NUCLEOTIDE SEQUENCE [LARGE SCALE GENOMIC DNA]</scope>
    <source>
        <strain evidence="9 10">AF16-14</strain>
    </source>
</reference>
<evidence type="ECO:0000313" key="9">
    <source>
        <dbReference type="EMBL" id="RGU55967.1"/>
    </source>
</evidence>
<evidence type="ECO:0000256" key="2">
    <source>
        <dbReference type="ARBA" id="ARBA00022448"/>
    </source>
</evidence>
<dbReference type="InterPro" id="IPR008969">
    <property type="entry name" value="CarboxyPept-like_regulatory"/>
</dbReference>
<keyword evidence="6 7" id="KW-0998">Cell outer membrane</keyword>
<comment type="caution">
    <text evidence="9">The sequence shown here is derived from an EMBL/GenBank/DDBJ whole genome shotgun (WGS) entry which is preliminary data.</text>
</comment>
<name>A0A412TQ63_9BACT</name>
<dbReference type="InterPro" id="IPR037066">
    <property type="entry name" value="Plug_dom_sf"/>
</dbReference>
<evidence type="ECO:0000259" key="8">
    <source>
        <dbReference type="Pfam" id="PF07715"/>
    </source>
</evidence>
<dbReference type="Pfam" id="PF13715">
    <property type="entry name" value="CarbopepD_reg_2"/>
    <property type="match status" value="1"/>
</dbReference>
<accession>A0A412TQ63</accession>
<gene>
    <name evidence="9" type="ORF">DWW57_10700</name>
</gene>
<dbReference type="InterPro" id="IPR036942">
    <property type="entry name" value="Beta-barrel_TonB_sf"/>
</dbReference>
<evidence type="ECO:0000256" key="5">
    <source>
        <dbReference type="ARBA" id="ARBA00023136"/>
    </source>
</evidence>
<protein>
    <submittedName>
        <fullName evidence="9">SusC/RagA family TonB-linked outer membrane protein</fullName>
    </submittedName>
</protein>
<organism evidence="9 10">
    <name type="scientific">Odoribacter splanchnicus</name>
    <dbReference type="NCBI Taxonomy" id="28118"/>
    <lineage>
        <taxon>Bacteria</taxon>
        <taxon>Pseudomonadati</taxon>
        <taxon>Bacteroidota</taxon>
        <taxon>Bacteroidia</taxon>
        <taxon>Bacteroidales</taxon>
        <taxon>Odoribacteraceae</taxon>
        <taxon>Odoribacter</taxon>
    </lineage>
</organism>
<dbReference type="GO" id="GO:0009279">
    <property type="term" value="C:cell outer membrane"/>
    <property type="evidence" value="ECO:0007669"/>
    <property type="project" value="UniProtKB-SubCell"/>
</dbReference>
<comment type="similarity">
    <text evidence="7">Belongs to the TonB-dependent receptor family.</text>
</comment>
<dbReference type="SUPFAM" id="SSF49464">
    <property type="entry name" value="Carboxypeptidase regulatory domain-like"/>
    <property type="match status" value="1"/>
</dbReference>
<keyword evidence="3 7" id="KW-1134">Transmembrane beta strand</keyword>
<dbReference type="Gene3D" id="2.170.130.10">
    <property type="entry name" value="TonB-dependent receptor, plug domain"/>
    <property type="match status" value="1"/>
</dbReference>
<dbReference type="Gene3D" id="2.40.170.20">
    <property type="entry name" value="TonB-dependent receptor, beta-barrel domain"/>
    <property type="match status" value="1"/>
</dbReference>
<dbReference type="Gene3D" id="2.60.40.1120">
    <property type="entry name" value="Carboxypeptidase-like, regulatory domain"/>
    <property type="match status" value="1"/>
</dbReference>
<dbReference type="EMBL" id="QRYC01000013">
    <property type="protein sequence ID" value="RGU55967.1"/>
    <property type="molecule type" value="Genomic_DNA"/>
</dbReference>
<dbReference type="InterPro" id="IPR012910">
    <property type="entry name" value="Plug_dom"/>
</dbReference>
<feature type="domain" description="TonB-dependent receptor plug" evidence="8">
    <location>
        <begin position="234"/>
        <end position="359"/>
    </location>
</feature>
<comment type="subcellular location">
    <subcellularLocation>
        <location evidence="1 7">Cell outer membrane</location>
        <topology evidence="1 7">Multi-pass membrane protein</topology>
    </subcellularLocation>
</comment>
<keyword evidence="5 7" id="KW-0472">Membrane</keyword>